<evidence type="ECO:0000256" key="1">
    <source>
        <dbReference type="ARBA" id="ARBA00004123"/>
    </source>
</evidence>
<dbReference type="GeneID" id="106477028"/>
<evidence type="ECO:0000313" key="5">
    <source>
        <dbReference type="RefSeq" id="XP_013793089.1"/>
    </source>
</evidence>
<dbReference type="InterPro" id="IPR011257">
    <property type="entry name" value="DNA_glycosylase"/>
</dbReference>
<accession>A0ABM1C2K4</accession>
<organism evidence="4 5">
    <name type="scientific">Limulus polyphemus</name>
    <name type="common">Atlantic horseshoe crab</name>
    <dbReference type="NCBI Taxonomy" id="6850"/>
    <lineage>
        <taxon>Eukaryota</taxon>
        <taxon>Metazoa</taxon>
        <taxon>Ecdysozoa</taxon>
        <taxon>Arthropoda</taxon>
        <taxon>Chelicerata</taxon>
        <taxon>Merostomata</taxon>
        <taxon>Xiphosura</taxon>
        <taxon>Limulidae</taxon>
        <taxon>Limulus</taxon>
    </lineage>
</organism>
<feature type="domain" description="HhH-GPD" evidence="3">
    <location>
        <begin position="68"/>
        <end position="145"/>
    </location>
</feature>
<dbReference type="InterPro" id="IPR045138">
    <property type="entry name" value="MeCP2/MBD4"/>
</dbReference>
<reference evidence="5" key="1">
    <citation type="submission" date="2025-08" db="UniProtKB">
        <authorList>
            <consortium name="RefSeq"/>
        </authorList>
    </citation>
    <scope>IDENTIFICATION</scope>
    <source>
        <tissue evidence="5">Muscle</tissue>
    </source>
</reference>
<protein>
    <submittedName>
        <fullName evidence="5">Methyl-CpG-binding domain protein 4-like</fullName>
    </submittedName>
</protein>
<dbReference type="RefSeq" id="XP_013793089.1">
    <property type="nucleotide sequence ID" value="XM_013937635.2"/>
</dbReference>
<name>A0ABM1C2K4_LIMPO</name>
<keyword evidence="2" id="KW-0539">Nucleus</keyword>
<dbReference type="SUPFAM" id="SSF48150">
    <property type="entry name" value="DNA-glycosylase"/>
    <property type="match status" value="1"/>
</dbReference>
<comment type="subcellular location">
    <subcellularLocation>
        <location evidence="1">Nucleus</location>
    </subcellularLocation>
</comment>
<sequence>MLTLSSNHSLPVEKKTLQSSYFRTKYQGLTSVPLVLKRWNYKDKWTPPKSPYNLVQESLYHDPWKLLVSTIFLQRTTGRSAIPILWQFFDKYPLAEDACKADWKDLAHILKPLGLHEKRAKIIIRFSKEYLTKEWTYPIELYGIGKYGNDSYRIFCVKEWKKVKPTDHMLNKYQEWLWKNHNIIGLP</sequence>
<dbReference type="PANTHER" id="PTHR15074">
    <property type="entry name" value="METHYL-CPG-BINDING PROTEIN"/>
    <property type="match status" value="1"/>
</dbReference>
<dbReference type="Pfam" id="PF00730">
    <property type="entry name" value="HhH-GPD"/>
    <property type="match status" value="1"/>
</dbReference>
<proteinExistence type="predicted"/>
<evidence type="ECO:0000256" key="2">
    <source>
        <dbReference type="ARBA" id="ARBA00023242"/>
    </source>
</evidence>
<gene>
    <name evidence="5" type="primary">LOC106477028</name>
</gene>
<evidence type="ECO:0000259" key="3">
    <source>
        <dbReference type="Pfam" id="PF00730"/>
    </source>
</evidence>
<dbReference type="Proteomes" id="UP000694941">
    <property type="component" value="Unplaced"/>
</dbReference>
<evidence type="ECO:0000313" key="4">
    <source>
        <dbReference type="Proteomes" id="UP000694941"/>
    </source>
</evidence>
<dbReference type="InterPro" id="IPR003265">
    <property type="entry name" value="HhH-GPD_domain"/>
</dbReference>
<dbReference type="Gene3D" id="1.10.340.30">
    <property type="entry name" value="Hypothetical protein, domain 2"/>
    <property type="match status" value="1"/>
</dbReference>
<dbReference type="PANTHER" id="PTHR15074:SF0">
    <property type="entry name" value="METHYL-CPG-BINDING DOMAIN PROTEIN 4-LIKE PROTEIN"/>
    <property type="match status" value="1"/>
</dbReference>
<keyword evidence="4" id="KW-1185">Reference proteome</keyword>